<dbReference type="EC" id="1.12.-.-" evidence="9"/>
<dbReference type="InterPro" id="IPR015422">
    <property type="entry name" value="PyrdxlP-dep_Trfase_small"/>
</dbReference>
<dbReference type="SUPFAM" id="SSF53383">
    <property type="entry name" value="PLP-dependent transferases"/>
    <property type="match status" value="1"/>
</dbReference>
<dbReference type="InterPro" id="IPR020578">
    <property type="entry name" value="Aminotrans_V_PyrdxlP_BS"/>
</dbReference>
<dbReference type="GO" id="GO:0008453">
    <property type="term" value="F:alanine-glyoxylate transaminase activity"/>
    <property type="evidence" value="ECO:0007669"/>
    <property type="project" value="TreeGrafter"/>
</dbReference>
<name>A0A2X0V1I3_9GAMM</name>
<evidence type="ECO:0000259" key="8">
    <source>
        <dbReference type="Pfam" id="PF00266"/>
    </source>
</evidence>
<dbReference type="Gene3D" id="3.40.640.10">
    <property type="entry name" value="Type I PLP-dependent aspartate aminotransferase-like (Major domain)"/>
    <property type="match status" value="1"/>
</dbReference>
<dbReference type="RefSeq" id="WP_172458029.1">
    <property type="nucleotide sequence ID" value="NZ_UAPU01000005.1"/>
</dbReference>
<evidence type="ECO:0000256" key="6">
    <source>
        <dbReference type="RuleBase" id="RU004075"/>
    </source>
</evidence>
<dbReference type="Gene3D" id="3.90.1150.10">
    <property type="entry name" value="Aspartate Aminotransferase, domain 1"/>
    <property type="match status" value="1"/>
</dbReference>
<evidence type="ECO:0000313" key="10">
    <source>
        <dbReference type="Proteomes" id="UP000250086"/>
    </source>
</evidence>
<dbReference type="AlphaFoldDB" id="A0A2X0V1I3"/>
<evidence type="ECO:0000313" key="9">
    <source>
        <dbReference type="EMBL" id="SPT70839.1"/>
    </source>
</evidence>
<dbReference type="InterPro" id="IPR000192">
    <property type="entry name" value="Aminotrans_V_dom"/>
</dbReference>
<dbReference type="InterPro" id="IPR015424">
    <property type="entry name" value="PyrdxlP-dep_Trfase"/>
</dbReference>
<evidence type="ECO:0000256" key="2">
    <source>
        <dbReference type="ARBA" id="ARBA00009236"/>
    </source>
</evidence>
<gene>
    <name evidence="9" type="ORF">NCTC13093_02263</name>
</gene>
<evidence type="ECO:0000256" key="3">
    <source>
        <dbReference type="ARBA" id="ARBA00022898"/>
    </source>
</evidence>
<organism evidence="9 10">
    <name type="scientific">Anaerobiospirillum thomasii</name>
    <dbReference type="NCBI Taxonomy" id="179995"/>
    <lineage>
        <taxon>Bacteria</taxon>
        <taxon>Pseudomonadati</taxon>
        <taxon>Pseudomonadota</taxon>
        <taxon>Gammaproteobacteria</taxon>
        <taxon>Aeromonadales</taxon>
        <taxon>Succinivibrionaceae</taxon>
        <taxon>Anaerobiospirillum</taxon>
    </lineage>
</organism>
<feature type="binding site" evidence="4">
    <location>
        <position position="317"/>
    </location>
    <ligand>
        <name>substrate</name>
    </ligand>
</feature>
<keyword evidence="10" id="KW-1185">Reference proteome</keyword>
<evidence type="ECO:0000256" key="1">
    <source>
        <dbReference type="ARBA" id="ARBA00001933"/>
    </source>
</evidence>
<evidence type="ECO:0000256" key="5">
    <source>
        <dbReference type="PIRSR" id="PIRSR000524-50"/>
    </source>
</evidence>
<dbReference type="PANTHER" id="PTHR21152:SF40">
    <property type="entry name" value="ALANINE--GLYOXYLATE AMINOTRANSFERASE"/>
    <property type="match status" value="1"/>
</dbReference>
<dbReference type="GO" id="GO:0019265">
    <property type="term" value="P:glycine biosynthetic process, by transamination of glyoxylate"/>
    <property type="evidence" value="ECO:0007669"/>
    <property type="project" value="TreeGrafter"/>
</dbReference>
<feature type="domain" description="Aminotransferase class V" evidence="8">
    <location>
        <begin position="17"/>
        <end position="307"/>
    </location>
</feature>
<reference evidence="9 10" key="1">
    <citation type="submission" date="2018-06" db="EMBL/GenBank/DDBJ databases">
        <authorList>
            <consortium name="Pathogen Informatics"/>
            <person name="Doyle S."/>
        </authorList>
    </citation>
    <scope>NUCLEOTIDE SEQUENCE [LARGE SCALE GENOMIC DNA]</scope>
    <source>
        <strain evidence="9 10">NCTC13093</strain>
    </source>
</reference>
<evidence type="ECO:0000256" key="4">
    <source>
        <dbReference type="PIRSR" id="PIRSR000524-1"/>
    </source>
</evidence>
<dbReference type="Pfam" id="PF00266">
    <property type="entry name" value="Aminotran_5"/>
    <property type="match status" value="1"/>
</dbReference>
<dbReference type="EMBL" id="UAPV01000001">
    <property type="protein sequence ID" value="SPT70839.1"/>
    <property type="molecule type" value="Genomic_DNA"/>
</dbReference>
<dbReference type="Proteomes" id="UP000250086">
    <property type="component" value="Unassembled WGS sequence"/>
</dbReference>
<keyword evidence="3 5" id="KW-0663">Pyridoxal phosphate</keyword>
<feature type="modified residue" description="N6-(pyridoxal phosphate)lysine" evidence="5">
    <location>
        <position position="177"/>
    </location>
</feature>
<dbReference type="PIRSF" id="PIRSF000524">
    <property type="entry name" value="SPT"/>
    <property type="match status" value="1"/>
</dbReference>
<evidence type="ECO:0000256" key="7">
    <source>
        <dbReference type="RuleBase" id="RU004504"/>
    </source>
</evidence>
<dbReference type="PANTHER" id="PTHR21152">
    <property type="entry name" value="AMINOTRANSFERASE CLASS V"/>
    <property type="match status" value="1"/>
</dbReference>
<dbReference type="PROSITE" id="PS00595">
    <property type="entry name" value="AA_TRANSFER_CLASS_5"/>
    <property type="match status" value="1"/>
</dbReference>
<dbReference type="InterPro" id="IPR015421">
    <property type="entry name" value="PyrdxlP-dep_Trfase_major"/>
</dbReference>
<dbReference type="GO" id="GO:0016491">
    <property type="term" value="F:oxidoreductase activity"/>
    <property type="evidence" value="ECO:0007669"/>
    <property type="project" value="UniProtKB-KW"/>
</dbReference>
<sequence length="348" mass="39063">MDEQILEAGRMQVPYPRTAEFSEYFSKINKQLQNLFCTSQPVLTVTGSGTAAMQMAVENLVGPENFAVHFATGTFGKRWGEILSQKKRNFLTKDIEFGCNVSVQAIKQVIEENPCIDTIFVTYNETSSTALCDIQEISNYVRTTDKLLVVDAVSSLGAEPLMMDKWGVDVVLTGSQKFIGIAPGLAFISFSEKAIKRINSLSCDNYYFDAKKYLHEWERGQVPYTASLGVLNQLKVQLDIFDDRGIETIRSEYRERTDYLRNNIKNLGFSPVASQMGNCTSAFYVPDDIDAYKLSVLLRRKYGISIGAPYPGGNSIRIGNFGAIYEKEIDYCTSSIIKCLEELRMNNV</sequence>
<comment type="cofactor">
    <cofactor evidence="1 5 7">
        <name>pyridoxal 5'-phosphate</name>
        <dbReference type="ChEBI" id="CHEBI:597326"/>
    </cofactor>
</comment>
<keyword evidence="9" id="KW-0560">Oxidoreductase</keyword>
<dbReference type="GO" id="GO:0004760">
    <property type="term" value="F:L-serine-pyruvate transaminase activity"/>
    <property type="evidence" value="ECO:0007669"/>
    <property type="project" value="TreeGrafter"/>
</dbReference>
<accession>A0A2X0V1I3</accession>
<dbReference type="InterPro" id="IPR024169">
    <property type="entry name" value="SP_NH2Trfase/AEP_transaminase"/>
</dbReference>
<protein>
    <submittedName>
        <fullName evidence="9">Soluble hydrogenase 42 kDa subunit</fullName>
        <ecNumber evidence="9">1.12.-.-</ecNumber>
    </submittedName>
</protein>
<comment type="similarity">
    <text evidence="2 6">Belongs to the class-V pyridoxal-phosphate-dependent aminotransferase family.</text>
</comment>
<proteinExistence type="inferred from homology"/>